<dbReference type="Proteomes" id="UP000286931">
    <property type="component" value="Unassembled WGS sequence"/>
</dbReference>
<keyword evidence="3" id="KW-1185">Reference proteome</keyword>
<evidence type="ECO:0000256" key="1">
    <source>
        <dbReference type="SAM" id="MobiDB-lite"/>
    </source>
</evidence>
<proteinExistence type="predicted"/>
<sequence>MTSPDSALLLPYRLEHTPAPATRPEETALHRVRLTVGDDPEGRTAWPVRCARIALALPTAHDAVVRTGEPVILRTRLDVRRGPGRGRQWLVETGTTDPTTTLLTLTPAEPAGFDGSWTLTLILDISTPLGTLSRITEDTAPGDGPPQRRAGNTTLTTATATPSERVGEP</sequence>
<dbReference type="AlphaFoldDB" id="A0A401Z1Q8"/>
<feature type="region of interest" description="Disordered" evidence="1">
    <location>
        <begin position="137"/>
        <end position="169"/>
    </location>
</feature>
<evidence type="ECO:0000313" key="2">
    <source>
        <dbReference type="EMBL" id="GCE00716.1"/>
    </source>
</evidence>
<organism evidence="2 3">
    <name type="scientific">Embleya hyalina</name>
    <dbReference type="NCBI Taxonomy" id="516124"/>
    <lineage>
        <taxon>Bacteria</taxon>
        <taxon>Bacillati</taxon>
        <taxon>Actinomycetota</taxon>
        <taxon>Actinomycetes</taxon>
        <taxon>Kitasatosporales</taxon>
        <taxon>Streptomycetaceae</taxon>
        <taxon>Embleya</taxon>
    </lineage>
</organism>
<accession>A0A401Z1Q8</accession>
<reference evidence="2 3" key="1">
    <citation type="submission" date="2018-12" db="EMBL/GenBank/DDBJ databases">
        <title>Draft genome sequence of Embleya hyalina NBRC 13850T.</title>
        <authorList>
            <person name="Komaki H."/>
            <person name="Hosoyama A."/>
            <person name="Kimura A."/>
            <person name="Ichikawa N."/>
            <person name="Tamura T."/>
        </authorList>
    </citation>
    <scope>NUCLEOTIDE SEQUENCE [LARGE SCALE GENOMIC DNA]</scope>
    <source>
        <strain evidence="2 3">NBRC 13850</strain>
    </source>
</reference>
<dbReference type="OrthoDB" id="4224433at2"/>
<evidence type="ECO:0000313" key="3">
    <source>
        <dbReference type="Proteomes" id="UP000286931"/>
    </source>
</evidence>
<gene>
    <name evidence="2" type="ORF">EHYA_08442</name>
</gene>
<name>A0A401Z1Q8_9ACTN</name>
<protein>
    <submittedName>
        <fullName evidence="2">Uncharacterized protein</fullName>
    </submittedName>
</protein>
<dbReference type="EMBL" id="BIFH01000041">
    <property type="protein sequence ID" value="GCE00716.1"/>
    <property type="molecule type" value="Genomic_DNA"/>
</dbReference>
<dbReference type="RefSeq" id="WP_126642410.1">
    <property type="nucleotide sequence ID" value="NZ_BIFH01000041.1"/>
</dbReference>
<comment type="caution">
    <text evidence="2">The sequence shown here is derived from an EMBL/GenBank/DDBJ whole genome shotgun (WGS) entry which is preliminary data.</text>
</comment>